<evidence type="ECO:0000313" key="5">
    <source>
        <dbReference type="EMBL" id="KRN08639.1"/>
    </source>
</evidence>
<organism evidence="4 6">
    <name type="scientific">Lactobacillus gigeriorum DSM 23908 = CRBIP 24.85</name>
    <dbReference type="NCBI Taxonomy" id="1423751"/>
    <lineage>
        <taxon>Bacteria</taxon>
        <taxon>Bacillati</taxon>
        <taxon>Bacillota</taxon>
        <taxon>Bacilli</taxon>
        <taxon>Lactobacillales</taxon>
        <taxon>Lactobacillaceae</taxon>
        <taxon>Lactobacillus</taxon>
    </lineage>
</organism>
<comment type="caution">
    <text evidence="4">The sequence shown here is derived from an EMBL/GenBank/DDBJ whole genome shotgun (WGS) entry which is preliminary data.</text>
</comment>
<dbReference type="InterPro" id="IPR036388">
    <property type="entry name" value="WH-like_DNA-bd_sf"/>
</dbReference>
<feature type="binding site" evidence="2">
    <location>
        <position position="253"/>
    </location>
    <ligand>
        <name>ATP</name>
        <dbReference type="ChEBI" id="CHEBI:30616"/>
    </ligand>
</feature>
<evidence type="ECO:0000259" key="3">
    <source>
        <dbReference type="PROSITE" id="PS51459"/>
    </source>
</evidence>
<dbReference type="PATRIC" id="fig|1423751.3.peg.1870"/>
<dbReference type="Gene3D" id="1.10.10.10">
    <property type="entry name" value="Winged helix-like DNA-binding domain superfamily/Winged helix DNA-binding domain"/>
    <property type="match status" value="1"/>
</dbReference>
<dbReference type="Proteomes" id="UP000051521">
    <property type="component" value="Unassembled WGS sequence"/>
</dbReference>
<name>I7KMT8_9LACO</name>
<evidence type="ECO:0000313" key="7">
    <source>
        <dbReference type="Proteomes" id="UP000051521"/>
    </source>
</evidence>
<dbReference type="InterPro" id="IPR040198">
    <property type="entry name" value="Fido_containing"/>
</dbReference>
<dbReference type="InterPro" id="IPR003812">
    <property type="entry name" value="Fido"/>
</dbReference>
<gene>
    <name evidence="4" type="ORF">BN52_06400</name>
    <name evidence="5" type="ORF">FC38_GL001807</name>
</gene>
<dbReference type="PANTHER" id="PTHR13504">
    <property type="entry name" value="FIDO DOMAIN-CONTAINING PROTEIN DDB_G0283145"/>
    <property type="match status" value="1"/>
</dbReference>
<keyword evidence="2" id="KW-0547">Nucleotide-binding</keyword>
<evidence type="ECO:0000313" key="6">
    <source>
        <dbReference type="Proteomes" id="UP000009326"/>
    </source>
</evidence>
<dbReference type="OrthoDB" id="9813719at2"/>
<dbReference type="GO" id="GO:0005524">
    <property type="term" value="F:ATP binding"/>
    <property type="evidence" value="ECO:0007669"/>
    <property type="project" value="UniProtKB-KW"/>
</dbReference>
<keyword evidence="7" id="KW-1185">Reference proteome</keyword>
<evidence type="ECO:0000256" key="2">
    <source>
        <dbReference type="PIRSR" id="PIRSR640198-2"/>
    </source>
</evidence>
<accession>I7KMT8</accession>
<evidence type="ECO:0000256" key="1">
    <source>
        <dbReference type="PIRSR" id="PIRSR640198-1"/>
    </source>
</evidence>
<keyword evidence="2" id="KW-0067">ATP-binding</keyword>
<dbReference type="InterPro" id="IPR010776">
    <property type="entry name" value="Hop2_WH_dom"/>
</dbReference>
<dbReference type="PROSITE" id="PS51459">
    <property type="entry name" value="FIDO"/>
    <property type="match status" value="1"/>
</dbReference>
<dbReference type="RefSeq" id="WP_008472190.1">
    <property type="nucleotide sequence ID" value="NZ_AYZO01000081.1"/>
</dbReference>
<reference evidence="4 6" key="1">
    <citation type="submission" date="2012-06" db="EMBL/GenBank/DDBJ databases">
        <title>Draft genome sequence of Lactobacillus gigeriorum CRBIP 24.85T, isolated from chicken crop.</title>
        <authorList>
            <person name="Cousin S."/>
            <person name="Ma L."/>
            <person name="Creno S."/>
            <person name="Clermont D."/>
            <person name="Loux V."/>
            <person name="Bizet C."/>
            <person name="Bouchier C."/>
        </authorList>
    </citation>
    <scope>NUCLEOTIDE SEQUENCE [LARGE SCALE GENOMIC DNA]</scope>
    <source>
        <strain evidence="6">CRBIP 24.85T</strain>
        <strain evidence="4">Type strain: CRBIP 24.85</strain>
    </source>
</reference>
<dbReference type="AlphaFoldDB" id="I7KMT8"/>
<reference evidence="5 7" key="2">
    <citation type="journal article" date="2015" name="Genome Announc.">
        <title>Expanding the biotechnology potential of lactobacilli through comparative genomics of 213 strains and associated genera.</title>
        <authorList>
            <person name="Sun Z."/>
            <person name="Harris H.M."/>
            <person name="McCann A."/>
            <person name="Guo C."/>
            <person name="Argimon S."/>
            <person name="Zhang W."/>
            <person name="Yang X."/>
            <person name="Jeffery I.B."/>
            <person name="Cooney J.C."/>
            <person name="Kagawa T.F."/>
            <person name="Liu W."/>
            <person name="Song Y."/>
            <person name="Salvetti E."/>
            <person name="Wrobel A."/>
            <person name="Rasinkangas P."/>
            <person name="Parkhill J."/>
            <person name="Rea M.C."/>
            <person name="O'Sullivan O."/>
            <person name="Ritari J."/>
            <person name="Douillard F.P."/>
            <person name="Paul Ross R."/>
            <person name="Yang R."/>
            <person name="Briner A.E."/>
            <person name="Felis G.E."/>
            <person name="de Vos W.M."/>
            <person name="Barrangou R."/>
            <person name="Klaenhammer T.R."/>
            <person name="Caufield P.W."/>
            <person name="Cui Y."/>
            <person name="Zhang H."/>
            <person name="O'Toole P.W."/>
        </authorList>
    </citation>
    <scope>NUCLEOTIDE SEQUENCE [LARGE SCALE GENOMIC DNA]</scope>
    <source>
        <strain evidence="5 7">DSM 23908</strain>
    </source>
</reference>
<dbReference type="EMBL" id="AYZO01000081">
    <property type="protein sequence ID" value="KRN08639.1"/>
    <property type="molecule type" value="Genomic_DNA"/>
</dbReference>
<dbReference type="PANTHER" id="PTHR13504:SF38">
    <property type="entry name" value="FIDO DOMAIN-CONTAINING PROTEIN"/>
    <property type="match status" value="1"/>
</dbReference>
<dbReference type="InterPro" id="IPR036597">
    <property type="entry name" value="Fido-like_dom_sf"/>
</dbReference>
<dbReference type="Proteomes" id="UP000009326">
    <property type="component" value="Unassembled WGS sequence"/>
</dbReference>
<dbReference type="Gene3D" id="1.10.3290.10">
    <property type="entry name" value="Fido-like domain"/>
    <property type="match status" value="1"/>
</dbReference>
<dbReference type="Pfam" id="PF02661">
    <property type="entry name" value="Fic"/>
    <property type="match status" value="1"/>
</dbReference>
<protein>
    <submittedName>
        <fullName evidence="4">Filamentation induced by cAMP protein Fic</fullName>
    </submittedName>
</protein>
<evidence type="ECO:0000313" key="4">
    <source>
        <dbReference type="EMBL" id="CCI86299.1"/>
    </source>
</evidence>
<feature type="active site" evidence="1">
    <location>
        <position position="197"/>
    </location>
</feature>
<dbReference type="STRING" id="1423751.FC38_GL001807"/>
<dbReference type="Pfam" id="PF07106">
    <property type="entry name" value="WHD_TBPIP"/>
    <property type="match status" value="1"/>
</dbReference>
<sequence length="350" mass="40732">MKKFDYTTLNNLQLDNEAINKLTTIYQLRGETSSYQIDYREELEKLVAVAKIQSTDASNRIEGIFTTDNRLNKIMMNKVQPYNQNEQEIAGYRDVLNLIHENYNYMQISKNTILTMHSRLFKYAGDNWGGKFKDINNKIIAKYEDGHEEVRFNPPEAYLVPELITQLSEQYERSNHQRAINPLVLSAAFVFDFVSIHPFRDGNGRMSQLLMLLTMYQLGFEVGKYISLEKIIEESKADYYQALAASSVGWNENQNDYLPFINYYLGIVVRAYRELIERMGLVHTQQKELTAEDLVLKTLRKQLRPLSKAELVELIPRYSQISIQRALHDLKQKNKIQMIGGGRSTKYIAI</sequence>
<dbReference type="EMBL" id="CAKC01000009">
    <property type="protein sequence ID" value="CCI86299.1"/>
    <property type="molecule type" value="Genomic_DNA"/>
</dbReference>
<dbReference type="SUPFAM" id="SSF140931">
    <property type="entry name" value="Fic-like"/>
    <property type="match status" value="1"/>
</dbReference>
<feature type="binding site" evidence="2">
    <location>
        <begin position="239"/>
        <end position="240"/>
    </location>
    <ligand>
        <name>ATP</name>
        <dbReference type="ChEBI" id="CHEBI:30616"/>
    </ligand>
</feature>
<proteinExistence type="predicted"/>
<feature type="domain" description="Fido" evidence="3">
    <location>
        <begin position="108"/>
        <end position="266"/>
    </location>
</feature>